<reference evidence="1 2" key="1">
    <citation type="submission" date="2015-08" db="EMBL/GenBank/DDBJ databases">
        <authorList>
            <person name="Babu N.S."/>
            <person name="Beckwith C.J."/>
            <person name="Beseler K.G."/>
            <person name="Brison A."/>
            <person name="Carone J.V."/>
            <person name="Caskin T.P."/>
            <person name="Diamond M."/>
            <person name="Durham M.E."/>
            <person name="Foxe J.M."/>
            <person name="Go M."/>
            <person name="Henderson B.A."/>
            <person name="Jones I.B."/>
            <person name="McGettigan J.A."/>
            <person name="Micheletti S.J."/>
            <person name="Nasrallah M.E."/>
            <person name="Ortiz D."/>
            <person name="Piller C.R."/>
            <person name="Privatt S.R."/>
            <person name="Schneider S.L."/>
            <person name="Sharp S."/>
            <person name="Smith T.C."/>
            <person name="Stanton J.D."/>
            <person name="Ullery H.E."/>
            <person name="Wilson R.J."/>
            <person name="Serrano M.G."/>
            <person name="Buck G."/>
            <person name="Lee V."/>
            <person name="Wang Y."/>
            <person name="Carvalho R."/>
            <person name="Voegtly L."/>
            <person name="Shi R."/>
            <person name="Duckworth R."/>
            <person name="Johnson A."/>
            <person name="Loviza R."/>
            <person name="Walstead R."/>
            <person name="Shah Z."/>
            <person name="Kiflezghi M."/>
            <person name="Wade K."/>
            <person name="Ball S.L."/>
            <person name="Bradley K.W."/>
            <person name="Asai D.J."/>
            <person name="Bowman C.A."/>
            <person name="Russell D.A."/>
            <person name="Pope W.H."/>
            <person name="Jacobs-Sera D."/>
            <person name="Hendrix R.W."/>
            <person name="Hatfull G.F."/>
        </authorList>
    </citation>
    <scope>NUCLEOTIDE SEQUENCE [LARGE SCALE GENOMIC DNA]</scope>
    <source>
        <strain evidence="1 2">PUDD_83A45</strain>
    </source>
</reference>
<sequence length="281" mass="30327">MAVDWAKFAAHRKAVVESTGQYLGLLDENGHPLCDLPAPSEMQAPRERNAVSSLQVTFPVSAMDSGVHPAARALVDDTIGVEPSGAIAPTPKTRFVLVERPGSSWCYRVAQRMATGPSDKLREISLHGVDVLSFLQQLPCPSQPAKWAKTTFRTFERDWLAVTDESARFKTPRDIAEVDFYDSYLSDQVIAGPADEVIGRVIRESVEAVTTLAGIAPSPFSVSVTPTEGQIDDVLIKPDDGFIWDVVMPRATAAGVAITASMVFPETTGEPVINFDVKGSA</sequence>
<dbReference type="Proteomes" id="UP000060016">
    <property type="component" value="Chromosome"/>
</dbReference>
<dbReference type="AlphaFoldDB" id="A0A0K1RCF0"/>
<proteinExistence type="predicted"/>
<dbReference type="PATRIC" id="fig|156976.3.peg.1275"/>
<dbReference type="RefSeq" id="WP_052205113.1">
    <property type="nucleotide sequence ID" value="NZ_CP012342.1"/>
</dbReference>
<dbReference type="EMBL" id="CP012342">
    <property type="protein sequence ID" value="AKV58861.1"/>
    <property type="molecule type" value="Genomic_DNA"/>
</dbReference>
<accession>A0A0K1RCF0</accession>
<keyword evidence="2" id="KW-1185">Reference proteome</keyword>
<evidence type="ECO:0000313" key="1">
    <source>
        <dbReference type="EMBL" id="AKV58861.1"/>
    </source>
</evidence>
<protein>
    <submittedName>
        <fullName evidence="1">Uncharacterized protein</fullName>
    </submittedName>
</protein>
<dbReference type="KEGG" id="crie:AK829_06415"/>
<evidence type="ECO:0000313" key="2">
    <source>
        <dbReference type="Proteomes" id="UP000060016"/>
    </source>
</evidence>
<name>A0A0K1RCF0_9CORY</name>
<organism evidence="1 2">
    <name type="scientific">Corynebacterium riegelii</name>
    <dbReference type="NCBI Taxonomy" id="156976"/>
    <lineage>
        <taxon>Bacteria</taxon>
        <taxon>Bacillati</taxon>
        <taxon>Actinomycetota</taxon>
        <taxon>Actinomycetes</taxon>
        <taxon>Mycobacteriales</taxon>
        <taxon>Corynebacteriaceae</taxon>
        <taxon>Corynebacterium</taxon>
    </lineage>
</organism>
<gene>
    <name evidence="1" type="ORF">AK829_06415</name>
</gene>